<sequence>MAFIEGRQLMDGVVIANEVRNEAKKKKMESFLFKVDFEIAYGKVCWEFIDYMLFRLGFNIIWRGCIQECLRSSMISILINGSPTRQFPVGKGIRQGDPLSPFLFLIVAEGLNGLMSTAVEKELYKGVRIGNGATMVSQLQFADDTTFFGEATEDNIKVVKCIMRIFEMASGLKINFGKSQLMGVEVDNDWKDRMACILCCKKGKFPFKYLGVPIGGNHRRGRIMLINSVLSNLPVFMMLIYRIPSGILKSIDKMRRNFLWGGEGEGRKINWVSWERVCKNKEWGGLGVKDIRSFNLALIGKWWGHLASKDEGLWRRVIEGKYSEGKGNWMDWVRDGRGMGSLWWRDVCNLNNRDGENVGWLEDGFRLRIGEGKGVSFWWDKWCGEGCLANIFPRLYLLSTGKDKECYQMGNTQNGTWKWNLSWRRTLFEWEKKAAMKLQGILDNVKITSGCLDKWQWIHSSDGLYSTKMAYVKLTKERAGSKEAKMSKRIWNPMLPSKIAAFNWRVILDRILTKVNLHKRGVIKDME</sequence>
<dbReference type="AlphaFoldDB" id="A0AAV5L6H2"/>
<gene>
    <name evidence="2" type="ORF">SLEP1_g41400</name>
</gene>
<evidence type="ECO:0000313" key="2">
    <source>
        <dbReference type="EMBL" id="GKV32830.1"/>
    </source>
</evidence>
<organism evidence="2 3">
    <name type="scientific">Rubroshorea leprosula</name>
    <dbReference type="NCBI Taxonomy" id="152421"/>
    <lineage>
        <taxon>Eukaryota</taxon>
        <taxon>Viridiplantae</taxon>
        <taxon>Streptophyta</taxon>
        <taxon>Embryophyta</taxon>
        <taxon>Tracheophyta</taxon>
        <taxon>Spermatophyta</taxon>
        <taxon>Magnoliopsida</taxon>
        <taxon>eudicotyledons</taxon>
        <taxon>Gunneridae</taxon>
        <taxon>Pentapetalae</taxon>
        <taxon>rosids</taxon>
        <taxon>malvids</taxon>
        <taxon>Malvales</taxon>
        <taxon>Dipterocarpaceae</taxon>
        <taxon>Rubroshorea</taxon>
    </lineage>
</organism>
<dbReference type="CDD" id="cd01650">
    <property type="entry name" value="RT_nLTR_like"/>
    <property type="match status" value="1"/>
</dbReference>
<protein>
    <recommendedName>
        <fullName evidence="1">Reverse transcriptase domain-containing protein</fullName>
    </recommendedName>
</protein>
<evidence type="ECO:0000259" key="1">
    <source>
        <dbReference type="PROSITE" id="PS50878"/>
    </source>
</evidence>
<dbReference type="InterPro" id="IPR000477">
    <property type="entry name" value="RT_dom"/>
</dbReference>
<dbReference type="Pfam" id="PF13966">
    <property type="entry name" value="zf-RVT"/>
    <property type="match status" value="1"/>
</dbReference>
<evidence type="ECO:0000313" key="3">
    <source>
        <dbReference type="Proteomes" id="UP001054252"/>
    </source>
</evidence>
<dbReference type="PANTHER" id="PTHR33116:SF78">
    <property type="entry name" value="OS12G0587133 PROTEIN"/>
    <property type="match status" value="1"/>
</dbReference>
<reference evidence="2 3" key="1">
    <citation type="journal article" date="2021" name="Commun. Biol.">
        <title>The genome of Shorea leprosula (Dipterocarpaceae) highlights the ecological relevance of drought in aseasonal tropical rainforests.</title>
        <authorList>
            <person name="Ng K.K.S."/>
            <person name="Kobayashi M.J."/>
            <person name="Fawcett J.A."/>
            <person name="Hatakeyama M."/>
            <person name="Paape T."/>
            <person name="Ng C.H."/>
            <person name="Ang C.C."/>
            <person name="Tnah L.H."/>
            <person name="Lee C.T."/>
            <person name="Nishiyama T."/>
            <person name="Sese J."/>
            <person name="O'Brien M.J."/>
            <person name="Copetti D."/>
            <person name="Mohd Noor M.I."/>
            <person name="Ong R.C."/>
            <person name="Putra M."/>
            <person name="Sireger I.Z."/>
            <person name="Indrioko S."/>
            <person name="Kosugi Y."/>
            <person name="Izuno A."/>
            <person name="Isagi Y."/>
            <person name="Lee S.L."/>
            <person name="Shimizu K.K."/>
        </authorList>
    </citation>
    <scope>NUCLEOTIDE SEQUENCE [LARGE SCALE GENOMIC DNA]</scope>
    <source>
        <strain evidence="2">214</strain>
    </source>
</reference>
<dbReference type="EMBL" id="BPVZ01000097">
    <property type="protein sequence ID" value="GKV32830.1"/>
    <property type="molecule type" value="Genomic_DNA"/>
</dbReference>
<dbReference type="InterPro" id="IPR026960">
    <property type="entry name" value="RVT-Znf"/>
</dbReference>
<feature type="domain" description="Reverse transcriptase" evidence="1">
    <location>
        <begin position="1"/>
        <end position="214"/>
    </location>
</feature>
<dbReference type="Proteomes" id="UP001054252">
    <property type="component" value="Unassembled WGS sequence"/>
</dbReference>
<keyword evidence="3" id="KW-1185">Reference proteome</keyword>
<accession>A0AAV5L6H2</accession>
<name>A0AAV5L6H2_9ROSI</name>
<dbReference type="PANTHER" id="PTHR33116">
    <property type="entry name" value="REVERSE TRANSCRIPTASE ZINC-BINDING DOMAIN-CONTAINING PROTEIN-RELATED-RELATED"/>
    <property type="match status" value="1"/>
</dbReference>
<proteinExistence type="predicted"/>
<comment type="caution">
    <text evidence="2">The sequence shown here is derived from an EMBL/GenBank/DDBJ whole genome shotgun (WGS) entry which is preliminary data.</text>
</comment>
<dbReference type="PROSITE" id="PS50878">
    <property type="entry name" value="RT_POL"/>
    <property type="match status" value="1"/>
</dbReference>
<dbReference type="Pfam" id="PF00078">
    <property type="entry name" value="RVT_1"/>
    <property type="match status" value="1"/>
</dbReference>